<proteinExistence type="predicted"/>
<dbReference type="Proteomes" id="UP000243217">
    <property type="component" value="Unassembled WGS sequence"/>
</dbReference>
<sequence length="75" mass="8051">MKPTTFAFAALFAFVAADTAPKNPPEGPNAPSNIHNLSDKEARAAGLPDPNGEFEICRSVCTKSPRGGVCRWRCF</sequence>
<evidence type="ECO:0000313" key="3">
    <source>
        <dbReference type="EMBL" id="OQR89608.1"/>
    </source>
</evidence>
<evidence type="ECO:0000313" key="4">
    <source>
        <dbReference type="Proteomes" id="UP000243217"/>
    </source>
</evidence>
<evidence type="ECO:0008006" key="5">
    <source>
        <dbReference type="Google" id="ProtNLM"/>
    </source>
</evidence>
<reference evidence="3 4" key="1">
    <citation type="journal article" date="2014" name="Genome Biol. Evol.">
        <title>The secreted proteins of Achlya hypogyna and Thraustotheca clavata identify the ancestral oomycete secretome and reveal gene acquisitions by horizontal gene transfer.</title>
        <authorList>
            <person name="Misner I."/>
            <person name="Blouin N."/>
            <person name="Leonard G."/>
            <person name="Richards T.A."/>
            <person name="Lane C.E."/>
        </authorList>
    </citation>
    <scope>NUCLEOTIDE SEQUENCE [LARGE SCALE GENOMIC DNA]</scope>
    <source>
        <strain evidence="3 4">ATCC 34112</strain>
    </source>
</reference>
<keyword evidence="2" id="KW-0732">Signal</keyword>
<accession>A0A1V9YV50</accession>
<dbReference type="OrthoDB" id="85617at2759"/>
<feature type="signal peptide" evidence="2">
    <location>
        <begin position="1"/>
        <end position="17"/>
    </location>
</feature>
<organism evidence="3 4">
    <name type="scientific">Thraustotheca clavata</name>
    <dbReference type="NCBI Taxonomy" id="74557"/>
    <lineage>
        <taxon>Eukaryota</taxon>
        <taxon>Sar</taxon>
        <taxon>Stramenopiles</taxon>
        <taxon>Oomycota</taxon>
        <taxon>Saprolegniomycetes</taxon>
        <taxon>Saprolegniales</taxon>
        <taxon>Achlyaceae</taxon>
        <taxon>Thraustotheca</taxon>
    </lineage>
</organism>
<comment type="caution">
    <text evidence="3">The sequence shown here is derived from an EMBL/GenBank/DDBJ whole genome shotgun (WGS) entry which is preliminary data.</text>
</comment>
<keyword evidence="4" id="KW-1185">Reference proteome</keyword>
<dbReference type="EMBL" id="JNBS01002702">
    <property type="protein sequence ID" value="OQR89608.1"/>
    <property type="molecule type" value="Genomic_DNA"/>
</dbReference>
<protein>
    <recommendedName>
        <fullName evidence="5">Secreted protein</fullName>
    </recommendedName>
</protein>
<name>A0A1V9YV50_9STRA</name>
<dbReference type="AlphaFoldDB" id="A0A1V9YV50"/>
<feature type="region of interest" description="Disordered" evidence="1">
    <location>
        <begin position="20"/>
        <end position="50"/>
    </location>
</feature>
<evidence type="ECO:0000256" key="1">
    <source>
        <dbReference type="SAM" id="MobiDB-lite"/>
    </source>
</evidence>
<feature type="chain" id="PRO_5013094011" description="Secreted protein" evidence="2">
    <location>
        <begin position="18"/>
        <end position="75"/>
    </location>
</feature>
<evidence type="ECO:0000256" key="2">
    <source>
        <dbReference type="SAM" id="SignalP"/>
    </source>
</evidence>
<gene>
    <name evidence="3" type="ORF">THRCLA_22662</name>
</gene>